<evidence type="ECO:0000313" key="4">
    <source>
        <dbReference type="EMBL" id="KAJ8905633.1"/>
    </source>
</evidence>
<feature type="compositionally biased region" description="Basic and acidic residues" evidence="2">
    <location>
        <begin position="90"/>
        <end position="107"/>
    </location>
</feature>
<dbReference type="InterPro" id="IPR013087">
    <property type="entry name" value="Znf_C2H2_type"/>
</dbReference>
<dbReference type="GO" id="GO:0008270">
    <property type="term" value="F:zinc ion binding"/>
    <property type="evidence" value="ECO:0007669"/>
    <property type="project" value="UniProtKB-KW"/>
</dbReference>
<evidence type="ECO:0000259" key="3">
    <source>
        <dbReference type="PROSITE" id="PS50157"/>
    </source>
</evidence>
<accession>A0AAV8UX04</accession>
<reference evidence="4 5" key="1">
    <citation type="journal article" date="2023" name="Nat. Commun.">
        <title>Origin of minicircular mitochondrial genomes in red algae.</title>
        <authorList>
            <person name="Lee Y."/>
            <person name="Cho C.H."/>
            <person name="Lee Y.M."/>
            <person name="Park S.I."/>
            <person name="Yang J.H."/>
            <person name="West J.A."/>
            <person name="Bhattacharya D."/>
            <person name="Yoon H.S."/>
        </authorList>
    </citation>
    <scope>NUCLEOTIDE SEQUENCE [LARGE SCALE GENOMIC DNA]</scope>
    <source>
        <strain evidence="4 5">CCMP1338</strain>
        <tissue evidence="4">Whole cell</tissue>
    </source>
</reference>
<dbReference type="InterPro" id="IPR036236">
    <property type="entry name" value="Znf_C2H2_sf"/>
</dbReference>
<protein>
    <recommendedName>
        <fullName evidence="3">C2H2-type domain-containing protein</fullName>
    </recommendedName>
</protein>
<gene>
    <name evidence="4" type="ORF">NDN08_002139</name>
</gene>
<dbReference type="Proteomes" id="UP001157974">
    <property type="component" value="Unassembled WGS sequence"/>
</dbReference>
<dbReference type="Gene3D" id="3.30.160.60">
    <property type="entry name" value="Classic Zinc Finger"/>
    <property type="match status" value="1"/>
</dbReference>
<keyword evidence="1" id="KW-0863">Zinc-finger</keyword>
<organism evidence="4 5">
    <name type="scientific">Rhodosorus marinus</name>
    <dbReference type="NCBI Taxonomy" id="101924"/>
    <lineage>
        <taxon>Eukaryota</taxon>
        <taxon>Rhodophyta</taxon>
        <taxon>Stylonematophyceae</taxon>
        <taxon>Stylonematales</taxon>
        <taxon>Stylonemataceae</taxon>
        <taxon>Rhodosorus</taxon>
    </lineage>
</organism>
<dbReference type="SUPFAM" id="SSF57667">
    <property type="entry name" value="beta-beta-alpha zinc fingers"/>
    <property type="match status" value="1"/>
</dbReference>
<keyword evidence="5" id="KW-1185">Reference proteome</keyword>
<comment type="caution">
    <text evidence="4">The sequence shown here is derived from an EMBL/GenBank/DDBJ whole genome shotgun (WGS) entry which is preliminary data.</text>
</comment>
<proteinExistence type="predicted"/>
<feature type="region of interest" description="Disordered" evidence="2">
    <location>
        <begin position="90"/>
        <end position="110"/>
    </location>
</feature>
<evidence type="ECO:0000313" key="5">
    <source>
        <dbReference type="Proteomes" id="UP001157974"/>
    </source>
</evidence>
<dbReference type="PROSITE" id="PS50157">
    <property type="entry name" value="ZINC_FINGER_C2H2_2"/>
    <property type="match status" value="1"/>
</dbReference>
<dbReference type="EMBL" id="JAMWBK010000004">
    <property type="protein sequence ID" value="KAJ8905633.1"/>
    <property type="molecule type" value="Genomic_DNA"/>
</dbReference>
<evidence type="ECO:0000256" key="2">
    <source>
        <dbReference type="SAM" id="MobiDB-lite"/>
    </source>
</evidence>
<dbReference type="PROSITE" id="PS00028">
    <property type="entry name" value="ZINC_FINGER_C2H2_1"/>
    <property type="match status" value="1"/>
</dbReference>
<keyword evidence="1" id="KW-0479">Metal-binding</keyword>
<evidence type="ECO:0000256" key="1">
    <source>
        <dbReference type="PROSITE-ProRule" id="PRU00042"/>
    </source>
</evidence>
<feature type="domain" description="C2H2-type" evidence="3">
    <location>
        <begin position="12"/>
        <end position="39"/>
    </location>
</feature>
<sequence>MLWRDFMVGRSWICDICFRSYATKWNLKNHKRKHKDERTYVCSCGERFLWKPQLDTHQRSVVCQDIDEVIEELFLGTSVSEDNILVEGQRDISDREAKEGGSSETSKRCIKKRRKKWTRRALSEQEDSSDD</sequence>
<name>A0AAV8UX04_9RHOD</name>
<dbReference type="AlphaFoldDB" id="A0AAV8UX04"/>
<keyword evidence="1" id="KW-0862">Zinc</keyword>